<protein>
    <submittedName>
        <fullName evidence="3">Glycosyltransferase involved in cell wall biosynthesis</fullName>
    </submittedName>
</protein>
<dbReference type="AlphaFoldDB" id="A0A7Z0BWN1"/>
<dbReference type="Pfam" id="PF13439">
    <property type="entry name" value="Glyco_transf_4"/>
    <property type="match status" value="1"/>
</dbReference>
<dbReference type="PANTHER" id="PTHR12526:SF636">
    <property type="entry name" value="BLL3647 PROTEIN"/>
    <property type="match status" value="1"/>
</dbReference>
<evidence type="ECO:0000313" key="3">
    <source>
        <dbReference type="EMBL" id="NYH96560.1"/>
    </source>
</evidence>
<keyword evidence="4" id="KW-1185">Reference proteome</keyword>
<dbReference type="Gene3D" id="3.40.50.2000">
    <property type="entry name" value="Glycogen Phosphorylase B"/>
    <property type="match status" value="2"/>
</dbReference>
<name>A0A7Z0BWN1_9SPHN</name>
<evidence type="ECO:0000259" key="2">
    <source>
        <dbReference type="Pfam" id="PF13439"/>
    </source>
</evidence>
<dbReference type="SUPFAM" id="SSF53756">
    <property type="entry name" value="UDP-Glycosyltransferase/glycogen phosphorylase"/>
    <property type="match status" value="1"/>
</dbReference>
<proteinExistence type="predicted"/>
<dbReference type="InterPro" id="IPR028098">
    <property type="entry name" value="Glyco_trans_4-like_N"/>
</dbReference>
<keyword evidence="3" id="KW-0808">Transferase</keyword>
<evidence type="ECO:0000313" key="4">
    <source>
        <dbReference type="Proteomes" id="UP000522081"/>
    </source>
</evidence>
<reference evidence="3 4" key="1">
    <citation type="submission" date="2020-07" db="EMBL/GenBank/DDBJ databases">
        <title>Genomic Encyclopedia of Type Strains, Phase IV (KMG-IV): sequencing the most valuable type-strain genomes for metagenomic binning, comparative biology and taxonomic classification.</title>
        <authorList>
            <person name="Goeker M."/>
        </authorList>
    </citation>
    <scope>NUCLEOTIDE SEQUENCE [LARGE SCALE GENOMIC DNA]</scope>
    <source>
        <strain evidence="3 4">DSM 29043</strain>
    </source>
</reference>
<dbReference type="Pfam" id="PF00534">
    <property type="entry name" value="Glycos_transf_1"/>
    <property type="match status" value="1"/>
</dbReference>
<gene>
    <name evidence="3" type="ORF">FHS75_002899</name>
</gene>
<accession>A0A7Z0BWN1</accession>
<dbReference type="Proteomes" id="UP000522081">
    <property type="component" value="Unassembled WGS sequence"/>
</dbReference>
<dbReference type="InterPro" id="IPR001296">
    <property type="entry name" value="Glyco_trans_1"/>
</dbReference>
<dbReference type="PANTHER" id="PTHR12526">
    <property type="entry name" value="GLYCOSYLTRANSFERASE"/>
    <property type="match status" value="1"/>
</dbReference>
<dbReference type="EMBL" id="JACBZF010000005">
    <property type="protein sequence ID" value="NYH96560.1"/>
    <property type="molecule type" value="Genomic_DNA"/>
</dbReference>
<evidence type="ECO:0000259" key="1">
    <source>
        <dbReference type="Pfam" id="PF00534"/>
    </source>
</evidence>
<feature type="domain" description="Glycosyl transferase family 1" evidence="1">
    <location>
        <begin position="226"/>
        <end position="374"/>
    </location>
</feature>
<dbReference type="GO" id="GO:0016757">
    <property type="term" value="F:glycosyltransferase activity"/>
    <property type="evidence" value="ECO:0007669"/>
    <property type="project" value="InterPro"/>
</dbReference>
<comment type="caution">
    <text evidence="3">The sequence shown here is derived from an EMBL/GenBank/DDBJ whole genome shotgun (WGS) entry which is preliminary data.</text>
</comment>
<feature type="domain" description="Glycosyltransferase subfamily 4-like N-terminal" evidence="2">
    <location>
        <begin position="82"/>
        <end position="201"/>
    </location>
</feature>
<sequence>MIRILSLSTLFPSPERPTFGKFVANQMAGVASRGDVEVTMVNPIGIPPWPLSLRRRYSKLRHTPAETTLEGMRILHPQFTTIPKIGGDGNPGRIAEAIMPLARRLHAEQPFDIVDAQFFFPDGPAAARIAADLGVPLTIKARGSDIHYWGGRPRALEQMLGAARQADRLLAVSCALRSDMARLGMAKDKIAVHYTGLDRSRFKVMDRAAARALVSAIPELGVWTRGPLIVTPGSLIQIKGQRLVIEALPELEEATLAIAGTGEDEQALRAHAKELGVADRVQFLGHVSHDVLPQLFSAANVVALPSEREGLANVWIEAMACGAPLVIPDIGGAVEVVTNPGAGRIAVREPHAIASAIREILKNQPDQDAVAQNVARFCWETNAAEIVEIWRALAHREGALPAD</sequence>
<organism evidence="3 4">
    <name type="scientific">Novosphingobium marinum</name>
    <dbReference type="NCBI Taxonomy" id="1514948"/>
    <lineage>
        <taxon>Bacteria</taxon>
        <taxon>Pseudomonadati</taxon>
        <taxon>Pseudomonadota</taxon>
        <taxon>Alphaproteobacteria</taxon>
        <taxon>Sphingomonadales</taxon>
        <taxon>Sphingomonadaceae</taxon>
        <taxon>Novosphingobium</taxon>
    </lineage>
</organism>